<dbReference type="Proteomes" id="UP000011115">
    <property type="component" value="Unassembled WGS sequence"/>
</dbReference>
<dbReference type="Gramene" id="PGSC0003DMT400090815">
    <property type="protein sequence ID" value="PGSC0003DMT400090815"/>
    <property type="gene ID" value="PGSC0003DMG400040386"/>
</dbReference>
<accession>M1DL87</accession>
<proteinExistence type="predicted"/>
<protein>
    <submittedName>
        <fullName evidence="1">Late blight resistance protein</fullName>
    </submittedName>
</protein>
<name>M1DL87_SOLTU</name>
<keyword evidence="2" id="KW-1185">Reference proteome</keyword>
<evidence type="ECO:0000313" key="1">
    <source>
        <dbReference type="EnsemblPlants" id="PGSC0003DMT400090815"/>
    </source>
</evidence>
<reference evidence="1" key="2">
    <citation type="submission" date="2015-06" db="UniProtKB">
        <authorList>
            <consortium name="EnsemblPlants"/>
        </authorList>
    </citation>
    <scope>IDENTIFICATION</scope>
    <source>
        <strain evidence="1">DM1-3 516 R44</strain>
    </source>
</reference>
<dbReference type="HOGENOM" id="CLU_1542771_0_0_1"/>
<dbReference type="InParanoid" id="M1DL87"/>
<reference evidence="2" key="1">
    <citation type="journal article" date="2011" name="Nature">
        <title>Genome sequence and analysis of the tuber crop potato.</title>
        <authorList>
            <consortium name="The Potato Genome Sequencing Consortium"/>
        </authorList>
    </citation>
    <scope>NUCLEOTIDE SEQUENCE [LARGE SCALE GENOMIC DNA]</scope>
    <source>
        <strain evidence="2">cv. DM1-3 516 R44</strain>
    </source>
</reference>
<evidence type="ECO:0000313" key="2">
    <source>
        <dbReference type="Proteomes" id="UP000011115"/>
    </source>
</evidence>
<dbReference type="PaxDb" id="4113-PGSC0003DMT400090815"/>
<dbReference type="EnsemblPlants" id="PGSC0003DMT400090815">
    <property type="protein sequence ID" value="PGSC0003DMT400090815"/>
    <property type="gene ID" value="PGSC0003DMG400040386"/>
</dbReference>
<dbReference type="AlphaFoldDB" id="M1DL87"/>
<sequence>MLGRSLVLLTGLENGVEFGPNQGAKYWKNNCKLGQWELRENSGSGTILSYSKMRVGHGIAEKLGLILLPSLFSSDYNALGHRHTAARPPASRCSRILRKINCIVVETTPHRDGERFLLRKQLSFVVSKILIRAEKNCHAPSLHSGRDRHPETIDGPKRTLGLAFLTQRKPNSTE</sequence>
<organism evidence="1 2">
    <name type="scientific">Solanum tuberosum</name>
    <name type="common">Potato</name>
    <dbReference type="NCBI Taxonomy" id="4113"/>
    <lineage>
        <taxon>Eukaryota</taxon>
        <taxon>Viridiplantae</taxon>
        <taxon>Streptophyta</taxon>
        <taxon>Embryophyta</taxon>
        <taxon>Tracheophyta</taxon>
        <taxon>Spermatophyta</taxon>
        <taxon>Magnoliopsida</taxon>
        <taxon>eudicotyledons</taxon>
        <taxon>Gunneridae</taxon>
        <taxon>Pentapetalae</taxon>
        <taxon>asterids</taxon>
        <taxon>lamiids</taxon>
        <taxon>Solanales</taxon>
        <taxon>Solanaceae</taxon>
        <taxon>Solanoideae</taxon>
        <taxon>Solaneae</taxon>
        <taxon>Solanum</taxon>
    </lineage>
</organism>